<dbReference type="GO" id="GO:0140359">
    <property type="term" value="F:ABC-type transporter activity"/>
    <property type="evidence" value="ECO:0007669"/>
    <property type="project" value="InterPro"/>
</dbReference>
<comment type="subcellular location">
    <subcellularLocation>
        <location evidence="1">Membrane</location>
        <topology evidence="1">Multi-pass membrane protein</topology>
    </subcellularLocation>
</comment>
<sequence length="420" mass="46408">MKKTKYLLILLNREYKDLIRDKKTLFTTILLPLLMLPILGFIEVLMFTQQPVNIAVVDLDSTSCINEILNITVSSQWLSGNLTKILNRTGYRVFQENSIQVIEDPKIDLVVVIPRGFSMNASSLDNVAKVVVYRKAGYQSAQRAESDVYRVISAFSYNISRLKIDALTKLANVSASFSALRNPVEARTEVVTIVGKPVTAEYELRNIFARFLVIALSFVVAPASSYVIDGIIGERERKTIEFLLVSPAPLTHIIYAKMIMATFLGIIAAIADAMGLVGYLVTMSLALGGGLFIFIDYSLLAIHSVTAFFTILVTITIALPFITRTKGIRSASNIASLVTMLGVVFFFTGFFIDFVKLPQNVLTPLLIIPYVHSILVIQQYVLGNIIESIIHIVFLAVLSIALLIISTKTVDTEKLLIASS</sequence>
<accession>A0A7C4HA15</accession>
<dbReference type="InterPro" id="IPR013525">
    <property type="entry name" value="ABC2_TM"/>
</dbReference>
<dbReference type="Pfam" id="PF12698">
    <property type="entry name" value="ABC2_membrane_3"/>
    <property type="match status" value="1"/>
</dbReference>
<organism evidence="7">
    <name type="scientific">Staphylothermus marinus</name>
    <dbReference type="NCBI Taxonomy" id="2280"/>
    <lineage>
        <taxon>Archaea</taxon>
        <taxon>Thermoproteota</taxon>
        <taxon>Thermoprotei</taxon>
        <taxon>Desulfurococcales</taxon>
        <taxon>Desulfurococcaceae</taxon>
        <taxon>Staphylothermus</taxon>
    </lineage>
</organism>
<evidence type="ECO:0000256" key="5">
    <source>
        <dbReference type="SAM" id="Phobius"/>
    </source>
</evidence>
<keyword evidence="4 5" id="KW-0472">Membrane</keyword>
<feature type="transmembrane region" description="Helical" evidence="5">
    <location>
        <begin position="25"/>
        <end position="45"/>
    </location>
</feature>
<feature type="transmembrane region" description="Helical" evidence="5">
    <location>
        <begin position="361"/>
        <end position="382"/>
    </location>
</feature>
<dbReference type="PANTHER" id="PTHR43471:SF3">
    <property type="entry name" value="ABC TRANSPORTER PERMEASE PROTEIN NATB"/>
    <property type="match status" value="1"/>
</dbReference>
<reference evidence="7" key="1">
    <citation type="journal article" date="2020" name="mSystems">
        <title>Genome- and Community-Level Interaction Insights into Carbon Utilization and Element Cycling Functions of Hydrothermarchaeota in Hydrothermal Sediment.</title>
        <authorList>
            <person name="Zhou Z."/>
            <person name="Liu Y."/>
            <person name="Xu W."/>
            <person name="Pan J."/>
            <person name="Luo Z.H."/>
            <person name="Li M."/>
        </authorList>
    </citation>
    <scope>NUCLEOTIDE SEQUENCE [LARGE SCALE GENOMIC DNA]</scope>
    <source>
        <strain evidence="7">SpSt-642</strain>
    </source>
</reference>
<keyword evidence="2 5" id="KW-0812">Transmembrane</keyword>
<evidence type="ECO:0000256" key="2">
    <source>
        <dbReference type="ARBA" id="ARBA00022692"/>
    </source>
</evidence>
<comment type="caution">
    <text evidence="7">The sequence shown here is derived from an EMBL/GenBank/DDBJ whole genome shotgun (WGS) entry which is preliminary data.</text>
</comment>
<dbReference type="Gene3D" id="3.40.1710.10">
    <property type="entry name" value="abc type-2 transporter like domain"/>
    <property type="match status" value="1"/>
</dbReference>
<feature type="transmembrane region" description="Helical" evidence="5">
    <location>
        <begin position="334"/>
        <end position="355"/>
    </location>
</feature>
<dbReference type="EMBL" id="DTBJ01000057">
    <property type="protein sequence ID" value="HGM59246.1"/>
    <property type="molecule type" value="Genomic_DNA"/>
</dbReference>
<proteinExistence type="predicted"/>
<feature type="domain" description="ABC-2 type transporter transmembrane" evidence="6">
    <location>
        <begin position="22"/>
        <end position="407"/>
    </location>
</feature>
<protein>
    <submittedName>
        <fullName evidence="7">ABC transporter permease</fullName>
    </submittedName>
</protein>
<gene>
    <name evidence="7" type="ORF">ENU14_06665</name>
</gene>
<dbReference type="AlphaFoldDB" id="A0A7C4HA15"/>
<evidence type="ECO:0000313" key="7">
    <source>
        <dbReference type="EMBL" id="HGM59246.1"/>
    </source>
</evidence>
<feature type="transmembrane region" description="Helical" evidence="5">
    <location>
        <begin position="252"/>
        <end position="271"/>
    </location>
</feature>
<dbReference type="GO" id="GO:0016020">
    <property type="term" value="C:membrane"/>
    <property type="evidence" value="ECO:0007669"/>
    <property type="project" value="UniProtKB-SubCell"/>
</dbReference>
<name>A0A7C4HA15_STAMA</name>
<evidence type="ECO:0000256" key="4">
    <source>
        <dbReference type="ARBA" id="ARBA00023136"/>
    </source>
</evidence>
<feature type="transmembrane region" description="Helical" evidence="5">
    <location>
        <begin position="211"/>
        <end position="232"/>
    </location>
</feature>
<feature type="transmembrane region" description="Helical" evidence="5">
    <location>
        <begin position="276"/>
        <end position="295"/>
    </location>
</feature>
<evidence type="ECO:0000256" key="1">
    <source>
        <dbReference type="ARBA" id="ARBA00004141"/>
    </source>
</evidence>
<dbReference type="PANTHER" id="PTHR43471">
    <property type="entry name" value="ABC TRANSPORTER PERMEASE"/>
    <property type="match status" value="1"/>
</dbReference>
<evidence type="ECO:0000259" key="6">
    <source>
        <dbReference type="Pfam" id="PF12698"/>
    </source>
</evidence>
<evidence type="ECO:0000256" key="3">
    <source>
        <dbReference type="ARBA" id="ARBA00022989"/>
    </source>
</evidence>
<feature type="transmembrane region" description="Helical" evidence="5">
    <location>
        <begin position="301"/>
        <end position="322"/>
    </location>
</feature>
<feature type="transmembrane region" description="Helical" evidence="5">
    <location>
        <begin position="389"/>
        <end position="406"/>
    </location>
</feature>
<keyword evidence="3 5" id="KW-1133">Transmembrane helix</keyword>